<comment type="caution">
    <text evidence="2">The sequence shown here is derived from an EMBL/GenBank/DDBJ whole genome shotgun (WGS) entry which is preliminary data.</text>
</comment>
<dbReference type="InterPro" id="IPR010349">
    <property type="entry name" value="Asparaginase_II"/>
</dbReference>
<organism evidence="2 3">
    <name type="scientific">Rhodococcus hoagii</name>
    <name type="common">Corynebacterium equii</name>
    <dbReference type="NCBI Taxonomy" id="43767"/>
    <lineage>
        <taxon>Bacteria</taxon>
        <taxon>Bacillati</taxon>
        <taxon>Actinomycetota</taxon>
        <taxon>Actinomycetes</taxon>
        <taxon>Mycobacteriales</taxon>
        <taxon>Nocardiaceae</taxon>
        <taxon>Prescottella</taxon>
    </lineage>
</organism>
<name>A0AAE5IWE1_RHOHA</name>
<protein>
    <submittedName>
        <fullName evidence="2">Asparaginase</fullName>
    </submittedName>
</protein>
<dbReference type="AlphaFoldDB" id="A0AAE5IWE1"/>
<evidence type="ECO:0000313" key="3">
    <source>
        <dbReference type="Proteomes" id="UP000193518"/>
    </source>
</evidence>
<sequence length="334" mass="35029">MSVELVEVVRSGFRECVHRGSLVVLAPDGTTSVELGEVHTPIYPRSSNKPMQAVALLRAGFVPRSTEELAIASASHEGEAAHVELVERLLEHTGLEESRLLCPPDLPGNEQARAEVLAAGAPRRAVYMNCSGKHAAMLAACVANDWPLDSYLDPTHPLQQVVIETIADLTGEPETELGIGSFDGCGLPIIPVSLTNLARAFGRLVTADPGTPERAVADAIRAHPHVISGTGRDDARLMSAVPGLLCKAGADGVHAGALEDGTAFAFKIDDGHERARLPLTAALLHRLGVNWSEDHAALASQPVLGGSARVGTIRAVPGVFQPAQIGHSGSSQAR</sequence>
<reference evidence="1" key="2">
    <citation type="submission" date="2019-11" db="EMBL/GenBank/DDBJ databases">
        <title>Spread of Macrolides and rifampicin resistant Rhodococcus equi in clinical isolates in the USA.</title>
        <authorList>
            <person name="Alvarez-Narvaez S."/>
            <person name="Huber L."/>
            <person name="Cohen N.D."/>
            <person name="Slovis N."/>
            <person name="Greiter M."/>
            <person name="Giguere S."/>
            <person name="Hart K."/>
        </authorList>
    </citation>
    <scope>NUCLEOTIDE SEQUENCE</scope>
    <source>
        <strain evidence="1">Lh_38</strain>
    </source>
</reference>
<proteinExistence type="predicted"/>
<reference evidence="2 3" key="1">
    <citation type="journal article" date="2016" name="Genome Biol. Evol.">
        <title>Pangenome and Phylogenomic Analysis of the Pathogenic Actinobacterium Rhodococcus equi.</title>
        <authorList>
            <person name="Anastasi E."/>
            <person name="MacArthur I."/>
            <person name="Scortti M."/>
            <person name="Alvarez S."/>
            <person name="Giguere S."/>
            <person name="Vazquez-Boland J.A."/>
        </authorList>
    </citation>
    <scope>NUCLEOTIDE SEQUENCE [LARGE SCALE GENOMIC DNA]</scope>
    <source>
        <strain evidence="2 3">PAM1271</strain>
    </source>
</reference>
<dbReference type="PANTHER" id="PTHR42110">
    <property type="entry name" value="L-ASPARAGINASE, PUTATIVE (AFU_ORTHOLOGUE AFUA_3G11890)-RELATED"/>
    <property type="match status" value="1"/>
</dbReference>
<dbReference type="Pfam" id="PF06089">
    <property type="entry name" value="Asparaginase_II"/>
    <property type="match status" value="1"/>
</dbReference>
<dbReference type="Proteomes" id="UP000193518">
    <property type="component" value="Unassembled WGS sequence"/>
</dbReference>
<dbReference type="EMBL" id="WUXD01000002">
    <property type="protein sequence ID" value="MBM4626732.1"/>
    <property type="molecule type" value="Genomic_DNA"/>
</dbReference>
<evidence type="ECO:0000313" key="1">
    <source>
        <dbReference type="EMBL" id="MBM4626732.1"/>
    </source>
</evidence>
<dbReference type="PANTHER" id="PTHR42110:SF1">
    <property type="entry name" value="L-ASPARAGINASE, PUTATIVE (AFU_ORTHOLOGUE AFUA_3G11890)-RELATED"/>
    <property type="match status" value="1"/>
</dbReference>
<accession>A0AAE5IWE1</accession>
<dbReference type="Proteomes" id="UP000738270">
    <property type="component" value="Unassembled WGS sequence"/>
</dbReference>
<evidence type="ECO:0000313" key="2">
    <source>
        <dbReference type="EMBL" id="ORM31330.1"/>
    </source>
</evidence>
<dbReference type="RefSeq" id="WP_022594224.1">
    <property type="nucleotide sequence ID" value="NZ_AP025268.1"/>
</dbReference>
<dbReference type="EMBL" id="LWIC01000001">
    <property type="protein sequence ID" value="ORM31330.1"/>
    <property type="molecule type" value="Genomic_DNA"/>
</dbReference>
<gene>
    <name evidence="2" type="ORF">A5N68_03750</name>
    <name evidence="1" type="ORF">GS453_07575</name>
</gene>